<name>A0A844ZWZ1_9SPHN</name>
<dbReference type="Proteomes" id="UP000442714">
    <property type="component" value="Unassembled WGS sequence"/>
</dbReference>
<reference evidence="1 2" key="1">
    <citation type="submission" date="2019-12" db="EMBL/GenBank/DDBJ databases">
        <title>Genomic-based taxomic classification of the family Erythrobacteraceae.</title>
        <authorList>
            <person name="Xu L."/>
        </authorList>
    </citation>
    <scope>NUCLEOTIDE SEQUENCE [LARGE SCALE GENOMIC DNA]</scope>
    <source>
        <strain evidence="1 2">KCTC 52763</strain>
    </source>
</reference>
<proteinExistence type="predicted"/>
<sequence>MSVHFGELADKVAADGHVSAEEILALRQQGWGDGKIYQDEAEAIFAINHQIKDPSIEWVDFFVEAISDMVRNGTEPRGYVSEDEAAWLIAALDQDGKLETMAELELLTHVLERAQNVAETLKHYALKQVEAAVLTGTGPTRCGGTLSDTHISSAECNLVRRIIFSSGGHGPAAVSRFDAEMLFRLKDATLGHDNAPEWQNLFVDGVANYLRGFTAANAQLDHARMKELETFVADSSVNVGRFFGRMAKAAPEVHNHFGKAFGRKPANSGFVAREAAGQIVTENEKNWLDGMVEADGEVDVLERALLDRLAEDAA</sequence>
<gene>
    <name evidence="1" type="ORF">GRI41_11570</name>
</gene>
<protein>
    <submittedName>
        <fullName evidence="1">Uncharacterized protein</fullName>
    </submittedName>
</protein>
<accession>A0A844ZWZ1</accession>
<evidence type="ECO:0000313" key="1">
    <source>
        <dbReference type="EMBL" id="MXO91466.1"/>
    </source>
</evidence>
<dbReference type="RefSeq" id="WP_160605140.1">
    <property type="nucleotide sequence ID" value="NZ_WTYX01000002.1"/>
</dbReference>
<organism evidence="1 2">
    <name type="scientific">Pontixanthobacter aquaemixtae</name>
    <dbReference type="NCBI Taxonomy" id="1958940"/>
    <lineage>
        <taxon>Bacteria</taxon>
        <taxon>Pseudomonadati</taxon>
        <taxon>Pseudomonadota</taxon>
        <taxon>Alphaproteobacteria</taxon>
        <taxon>Sphingomonadales</taxon>
        <taxon>Erythrobacteraceae</taxon>
        <taxon>Pontixanthobacter</taxon>
    </lineage>
</organism>
<dbReference type="EMBL" id="WTYX01000002">
    <property type="protein sequence ID" value="MXO91466.1"/>
    <property type="molecule type" value="Genomic_DNA"/>
</dbReference>
<evidence type="ECO:0000313" key="2">
    <source>
        <dbReference type="Proteomes" id="UP000442714"/>
    </source>
</evidence>
<dbReference type="AlphaFoldDB" id="A0A844ZWZ1"/>
<keyword evidence="2" id="KW-1185">Reference proteome</keyword>
<comment type="caution">
    <text evidence="1">The sequence shown here is derived from an EMBL/GenBank/DDBJ whole genome shotgun (WGS) entry which is preliminary data.</text>
</comment>
<dbReference type="OrthoDB" id="7628592at2"/>